<accession>A0A3Q7I2D1</accession>
<reference evidence="1" key="2">
    <citation type="submission" date="2019-01" db="UniProtKB">
        <authorList>
            <consortium name="EnsemblPlants"/>
        </authorList>
    </citation>
    <scope>IDENTIFICATION</scope>
    <source>
        <strain evidence="1">cv. Heinz 1706</strain>
    </source>
</reference>
<dbReference type="AlphaFoldDB" id="A0A3Q7I2D1"/>
<dbReference type="Gramene" id="Solyc09g059916.1.1">
    <property type="protein sequence ID" value="Solyc09g059916.1.1"/>
    <property type="gene ID" value="Solyc09g059916.1"/>
</dbReference>
<proteinExistence type="predicted"/>
<name>A0A3Q7I2D1_SOLLC</name>
<organism evidence="1">
    <name type="scientific">Solanum lycopersicum</name>
    <name type="common">Tomato</name>
    <name type="synonym">Lycopersicon esculentum</name>
    <dbReference type="NCBI Taxonomy" id="4081"/>
    <lineage>
        <taxon>Eukaryota</taxon>
        <taxon>Viridiplantae</taxon>
        <taxon>Streptophyta</taxon>
        <taxon>Embryophyta</taxon>
        <taxon>Tracheophyta</taxon>
        <taxon>Spermatophyta</taxon>
        <taxon>Magnoliopsida</taxon>
        <taxon>eudicotyledons</taxon>
        <taxon>Gunneridae</taxon>
        <taxon>Pentapetalae</taxon>
        <taxon>asterids</taxon>
        <taxon>lamiids</taxon>
        <taxon>Solanales</taxon>
        <taxon>Solanaceae</taxon>
        <taxon>Solanoideae</taxon>
        <taxon>Solaneae</taxon>
        <taxon>Solanum</taxon>
        <taxon>Solanum subgen. Lycopersicon</taxon>
    </lineage>
</organism>
<protein>
    <recommendedName>
        <fullName evidence="3">Reverse transcriptase Ty1/copia-type domain-containing protein</fullName>
    </recommendedName>
</protein>
<dbReference type="EnsemblPlants" id="Solyc09g059916.1.1">
    <property type="protein sequence ID" value="Solyc09g059916.1.1"/>
    <property type="gene ID" value="Solyc09g059916.1"/>
</dbReference>
<dbReference type="STRING" id="4081.A0A3Q7I2D1"/>
<reference evidence="1" key="1">
    <citation type="journal article" date="2012" name="Nature">
        <title>The tomato genome sequence provides insights into fleshy fruit evolution.</title>
        <authorList>
            <consortium name="Tomato Genome Consortium"/>
        </authorList>
    </citation>
    <scope>NUCLEOTIDE SEQUENCE [LARGE SCALE GENOMIC DNA]</scope>
    <source>
        <strain evidence="1">cv. Heinz 1706</strain>
    </source>
</reference>
<evidence type="ECO:0000313" key="1">
    <source>
        <dbReference type="EnsemblPlants" id="Solyc09g059916.1.1"/>
    </source>
</evidence>
<dbReference type="CDD" id="cd09272">
    <property type="entry name" value="RNase_HI_RT_Ty1"/>
    <property type="match status" value="1"/>
</dbReference>
<dbReference type="PANTHER" id="PTHR11439:SF467">
    <property type="entry name" value="INTEGRASE CATALYTIC DOMAIN-CONTAINING PROTEIN"/>
    <property type="match status" value="1"/>
</dbReference>
<evidence type="ECO:0008006" key="3">
    <source>
        <dbReference type="Google" id="ProtNLM"/>
    </source>
</evidence>
<sequence>MAVSSSTNGADTPFADITHFRSLIGALQYLAITRPDIQFAVNRVAQRMHQPSEHDYHCLKRILRYIFGTLGRGLLIRPGDLELWGFSDSDWATDKNDRKSTSGFLTFLGPNLISWCTKKQPKVSWSSTEAEYRALALLTAETMDPPSVSPYVHGEILIAELEEQLLNRDAMMKLLKDNLLKSQTRIKIQVKSHRRDVTSQVGDFVFLPYEMELHASSKELTISPAKILANQWVKKACSSSLELLIHWVDRPLEEASW</sequence>
<dbReference type="PANTHER" id="PTHR11439">
    <property type="entry name" value="GAG-POL-RELATED RETROTRANSPOSON"/>
    <property type="match status" value="1"/>
</dbReference>
<evidence type="ECO:0000313" key="2">
    <source>
        <dbReference type="Proteomes" id="UP000004994"/>
    </source>
</evidence>
<dbReference type="InParanoid" id="A0A3Q7I2D1"/>
<keyword evidence="2" id="KW-1185">Reference proteome</keyword>
<dbReference type="Proteomes" id="UP000004994">
    <property type="component" value="Chromosome 9"/>
</dbReference>